<accession>A0A9P4Y7A0</accession>
<protein>
    <submittedName>
        <fullName evidence="1">Uncharacterized protein</fullName>
    </submittedName>
</protein>
<proteinExistence type="predicted"/>
<name>A0A9P4Y7A0_CRYP1</name>
<evidence type="ECO:0000313" key="2">
    <source>
        <dbReference type="Proteomes" id="UP000803844"/>
    </source>
</evidence>
<dbReference type="GeneID" id="63837496"/>
<keyword evidence="2" id="KW-1185">Reference proteome</keyword>
<organism evidence="1 2">
    <name type="scientific">Cryphonectria parasitica (strain ATCC 38755 / EP155)</name>
    <dbReference type="NCBI Taxonomy" id="660469"/>
    <lineage>
        <taxon>Eukaryota</taxon>
        <taxon>Fungi</taxon>
        <taxon>Dikarya</taxon>
        <taxon>Ascomycota</taxon>
        <taxon>Pezizomycotina</taxon>
        <taxon>Sordariomycetes</taxon>
        <taxon>Sordariomycetidae</taxon>
        <taxon>Diaporthales</taxon>
        <taxon>Cryphonectriaceae</taxon>
        <taxon>Cryphonectria-Endothia species complex</taxon>
        <taxon>Cryphonectria</taxon>
    </lineage>
</organism>
<evidence type="ECO:0000313" key="1">
    <source>
        <dbReference type="EMBL" id="KAF3767801.1"/>
    </source>
</evidence>
<reference evidence="1" key="1">
    <citation type="journal article" date="2020" name="Phytopathology">
        <title>Genome sequence of the chestnut blight fungus Cryphonectria parasitica EP155: A fundamental resource for an archetypical invasive plant pathogen.</title>
        <authorList>
            <person name="Crouch J.A."/>
            <person name="Dawe A."/>
            <person name="Aerts A."/>
            <person name="Barry K."/>
            <person name="Churchill A.C.L."/>
            <person name="Grimwood J."/>
            <person name="Hillman B."/>
            <person name="Milgroom M.G."/>
            <person name="Pangilinan J."/>
            <person name="Smith M."/>
            <person name="Salamov A."/>
            <person name="Schmutz J."/>
            <person name="Yadav J."/>
            <person name="Grigoriev I.V."/>
            <person name="Nuss D."/>
        </authorList>
    </citation>
    <scope>NUCLEOTIDE SEQUENCE</scope>
    <source>
        <strain evidence="1">EP155</strain>
    </source>
</reference>
<dbReference type="EMBL" id="MU032346">
    <property type="protein sequence ID" value="KAF3767801.1"/>
    <property type="molecule type" value="Genomic_DNA"/>
</dbReference>
<comment type="caution">
    <text evidence="1">The sequence shown here is derived from an EMBL/GenBank/DDBJ whole genome shotgun (WGS) entry which is preliminary data.</text>
</comment>
<dbReference type="AlphaFoldDB" id="A0A9P4Y7A0"/>
<gene>
    <name evidence="1" type="ORF">M406DRAFT_328856</name>
</gene>
<dbReference type="RefSeq" id="XP_040778762.1">
    <property type="nucleotide sequence ID" value="XM_040920367.1"/>
</dbReference>
<dbReference type="Proteomes" id="UP000803844">
    <property type="component" value="Unassembled WGS sequence"/>
</dbReference>
<sequence>MNHSHPERTLEKRCFIAEKELIHLVGWEEKENLGSIRLCELATIREKDYLYSKTAYHTWLGISYLDLANLKWYLDRAERPGYWTITPDQLAEAETSCDDDHLDPWCLVMRYGTLSLSVYTEENDDFHQRAVTGDKATSGSSHAGAT</sequence>